<gene>
    <name evidence="3" type="ORF">V2H45_09865</name>
</gene>
<evidence type="ECO:0000313" key="3">
    <source>
        <dbReference type="EMBL" id="MEE3717051.1"/>
    </source>
</evidence>
<feature type="domain" description="SpoVT-AbrB" evidence="2">
    <location>
        <begin position="4"/>
        <end position="49"/>
    </location>
</feature>
<protein>
    <submittedName>
        <fullName evidence="3">AbrB/MazE/SpoVT family DNA-binding domain-containing protein</fullName>
    </submittedName>
</protein>
<organism evidence="3 4">
    <name type="scientific">Tumidithrix elongata BACA0141</name>
    <dbReference type="NCBI Taxonomy" id="2716417"/>
    <lineage>
        <taxon>Bacteria</taxon>
        <taxon>Bacillati</taxon>
        <taxon>Cyanobacteriota</taxon>
        <taxon>Cyanophyceae</taxon>
        <taxon>Pseudanabaenales</taxon>
        <taxon>Pseudanabaenaceae</taxon>
        <taxon>Tumidithrix</taxon>
        <taxon>Tumidithrix elongata</taxon>
    </lineage>
</organism>
<dbReference type="RefSeq" id="WP_330483480.1">
    <property type="nucleotide sequence ID" value="NZ_JAZBJZ010000031.1"/>
</dbReference>
<accession>A0AAW9Q344</accession>
<proteinExistence type="predicted"/>
<dbReference type="GO" id="GO:0003677">
    <property type="term" value="F:DNA binding"/>
    <property type="evidence" value="ECO:0007669"/>
    <property type="project" value="UniProtKB-UniRule"/>
</dbReference>
<dbReference type="InterPro" id="IPR037914">
    <property type="entry name" value="SpoVT-AbrB_sf"/>
</dbReference>
<dbReference type="SMART" id="SM00966">
    <property type="entry name" value="SpoVT_AbrB"/>
    <property type="match status" value="1"/>
</dbReference>
<evidence type="ECO:0000313" key="4">
    <source>
        <dbReference type="Proteomes" id="UP001333818"/>
    </source>
</evidence>
<evidence type="ECO:0000256" key="1">
    <source>
        <dbReference type="PROSITE-ProRule" id="PRU01076"/>
    </source>
</evidence>
<dbReference type="Gene3D" id="2.10.260.10">
    <property type="match status" value="1"/>
</dbReference>
<name>A0AAW9Q344_9CYAN</name>
<dbReference type="InterPro" id="IPR007159">
    <property type="entry name" value="SpoVT-AbrB_dom"/>
</dbReference>
<dbReference type="EMBL" id="JAZBJZ010000031">
    <property type="protein sequence ID" value="MEE3717051.1"/>
    <property type="molecule type" value="Genomic_DNA"/>
</dbReference>
<sequence length="84" mass="9066">MHTTNLHKVGDSIVLALPPALLELLNLRSGSTVGVAIDGGKLIIEPQPKPIYSLDELLAQCDANAPITNEERTWIDVKPLGQEL</sequence>
<dbReference type="Proteomes" id="UP001333818">
    <property type="component" value="Unassembled WGS sequence"/>
</dbReference>
<dbReference type="PROSITE" id="PS51740">
    <property type="entry name" value="SPOVT_ABRB"/>
    <property type="match status" value="1"/>
</dbReference>
<comment type="caution">
    <text evidence="3">The sequence shown here is derived from an EMBL/GenBank/DDBJ whole genome shotgun (WGS) entry which is preliminary data.</text>
</comment>
<dbReference type="Pfam" id="PF04014">
    <property type="entry name" value="MazE_antitoxin"/>
    <property type="match status" value="1"/>
</dbReference>
<dbReference type="SUPFAM" id="SSF89447">
    <property type="entry name" value="AbrB/MazE/MraZ-like"/>
    <property type="match status" value="1"/>
</dbReference>
<keyword evidence="4" id="KW-1185">Reference proteome</keyword>
<keyword evidence="1 3" id="KW-0238">DNA-binding</keyword>
<dbReference type="AlphaFoldDB" id="A0AAW9Q344"/>
<evidence type="ECO:0000259" key="2">
    <source>
        <dbReference type="PROSITE" id="PS51740"/>
    </source>
</evidence>
<reference evidence="3" key="1">
    <citation type="submission" date="2024-01" db="EMBL/GenBank/DDBJ databases">
        <title>Bank of Algae and Cyanobacteria of the Azores (BACA) strain genomes.</title>
        <authorList>
            <person name="Luz R."/>
            <person name="Cordeiro R."/>
            <person name="Fonseca A."/>
            <person name="Goncalves V."/>
        </authorList>
    </citation>
    <scope>NUCLEOTIDE SEQUENCE</scope>
    <source>
        <strain evidence="3">BACA0141</strain>
    </source>
</reference>